<name>A0ABS7UES9_9ACTN</name>
<dbReference type="InterPro" id="IPR043725">
    <property type="entry name" value="DUF5667"/>
</dbReference>
<dbReference type="Pfam" id="PF18915">
    <property type="entry name" value="DUF5667"/>
    <property type="match status" value="1"/>
</dbReference>
<organism evidence="4 5">
    <name type="scientific">Nocardioides mangrovi</name>
    <dbReference type="NCBI Taxonomy" id="2874580"/>
    <lineage>
        <taxon>Bacteria</taxon>
        <taxon>Bacillati</taxon>
        <taxon>Actinomycetota</taxon>
        <taxon>Actinomycetes</taxon>
        <taxon>Propionibacteriales</taxon>
        <taxon>Nocardioidaceae</taxon>
        <taxon>Nocardioides</taxon>
    </lineage>
</organism>
<keyword evidence="2" id="KW-0472">Membrane</keyword>
<reference evidence="4 5" key="1">
    <citation type="submission" date="2021-09" db="EMBL/GenBank/DDBJ databases">
        <title>Whole genome sequence of Nocardioides sp. GBK3QG-3.</title>
        <authorList>
            <person name="Tuo L."/>
        </authorList>
    </citation>
    <scope>NUCLEOTIDE SEQUENCE [LARGE SCALE GENOMIC DNA]</scope>
    <source>
        <strain evidence="4 5">GBK3QG-3</strain>
    </source>
</reference>
<keyword evidence="2" id="KW-0812">Transmembrane</keyword>
<comment type="caution">
    <text evidence="4">The sequence shown here is derived from an EMBL/GenBank/DDBJ whole genome shotgun (WGS) entry which is preliminary data.</text>
</comment>
<protein>
    <submittedName>
        <fullName evidence="4">DUF5667 domain-containing protein</fullName>
    </submittedName>
</protein>
<dbReference type="EMBL" id="JAIQZJ010000007">
    <property type="protein sequence ID" value="MBZ5739277.1"/>
    <property type="molecule type" value="Genomic_DNA"/>
</dbReference>
<feature type="domain" description="DUF5667" evidence="3">
    <location>
        <begin position="114"/>
        <end position="218"/>
    </location>
</feature>
<evidence type="ECO:0000256" key="1">
    <source>
        <dbReference type="SAM" id="MobiDB-lite"/>
    </source>
</evidence>
<sequence length="382" mass="39423">MTWGMTAQRRADEFDARVEGRSTDRAHGASRDEALLTLVAAMRSMPEVHARPEFVTDLRARLMAEAETALVPADVSRLQLPQRHTRRERRIAALVGGIAIVGATTSVAVASQSALPGESLYPIKRAIESAQTTVSLDEGAKGSAMLGNASSRLDEARQLSERQDDEGRVAESLTAFADQATAAADLLLADYEDHGRDSSIRALREFAATSLTELEDLEPMIPYDARDELLAAAATLTRIDSDAASQCGACDAAPLATLSPALAGEQVAAPTIASSQVVAERHQGSGKHHQHGTKLPNVGSSDLGGPGSVSDPSAGTSPTADPSTVTDPLTSLANGLTGGATGGKDSSASTPRIPVVSDVGDAVGALLGGVVDSLTGQSSDKN</sequence>
<evidence type="ECO:0000313" key="5">
    <source>
        <dbReference type="Proteomes" id="UP000780875"/>
    </source>
</evidence>
<keyword evidence="2" id="KW-1133">Transmembrane helix</keyword>
<keyword evidence="5" id="KW-1185">Reference proteome</keyword>
<gene>
    <name evidence="4" type="ORF">K8U61_13970</name>
</gene>
<feature type="compositionally biased region" description="Polar residues" evidence="1">
    <location>
        <begin position="310"/>
        <end position="328"/>
    </location>
</feature>
<accession>A0ABS7UES9</accession>
<evidence type="ECO:0000313" key="4">
    <source>
        <dbReference type="EMBL" id="MBZ5739277.1"/>
    </source>
</evidence>
<proteinExistence type="predicted"/>
<dbReference type="Proteomes" id="UP000780875">
    <property type="component" value="Unassembled WGS sequence"/>
</dbReference>
<feature type="transmembrane region" description="Helical" evidence="2">
    <location>
        <begin position="91"/>
        <end position="110"/>
    </location>
</feature>
<feature type="region of interest" description="Disordered" evidence="1">
    <location>
        <begin position="273"/>
        <end position="353"/>
    </location>
</feature>
<dbReference type="RefSeq" id="WP_224123646.1">
    <property type="nucleotide sequence ID" value="NZ_JAIQZJ010000007.1"/>
</dbReference>
<evidence type="ECO:0000256" key="2">
    <source>
        <dbReference type="SAM" id="Phobius"/>
    </source>
</evidence>
<evidence type="ECO:0000259" key="3">
    <source>
        <dbReference type="Pfam" id="PF18915"/>
    </source>
</evidence>